<dbReference type="Pfam" id="PF03186">
    <property type="entry name" value="CobD_Cbib"/>
    <property type="match status" value="1"/>
</dbReference>
<dbReference type="UniPathway" id="UPA00148"/>
<evidence type="ECO:0000256" key="6">
    <source>
        <dbReference type="ARBA" id="ARBA00022692"/>
    </source>
</evidence>
<dbReference type="EMBL" id="AP014568">
    <property type="protein sequence ID" value="BAO80285.1"/>
    <property type="molecule type" value="Genomic_DNA"/>
</dbReference>
<evidence type="ECO:0000256" key="5">
    <source>
        <dbReference type="ARBA" id="ARBA00022573"/>
    </source>
</evidence>
<dbReference type="GO" id="GO:0015420">
    <property type="term" value="F:ABC-type vitamin B12 transporter activity"/>
    <property type="evidence" value="ECO:0007669"/>
    <property type="project" value="UniProtKB-UniRule"/>
</dbReference>
<protein>
    <recommendedName>
        <fullName evidence="9">Cobalamin biosynthesis protein CobD</fullName>
    </recommendedName>
</protein>
<keyword evidence="11" id="KW-1185">Reference proteome</keyword>
<evidence type="ECO:0000313" key="10">
    <source>
        <dbReference type="EMBL" id="BAO80285.1"/>
    </source>
</evidence>
<accession>A0A060NHQ1</accession>
<evidence type="ECO:0000256" key="9">
    <source>
        <dbReference type="HAMAP-Rule" id="MF_00024"/>
    </source>
</evidence>
<dbReference type="GO" id="GO:0048472">
    <property type="term" value="F:threonine-phosphate decarboxylase activity"/>
    <property type="evidence" value="ECO:0007669"/>
    <property type="project" value="InterPro"/>
</dbReference>
<keyword evidence="6 9" id="KW-0812">Transmembrane</keyword>
<feature type="transmembrane region" description="Helical" evidence="9">
    <location>
        <begin position="72"/>
        <end position="99"/>
    </location>
</feature>
<reference evidence="10 11" key="1">
    <citation type="journal article" date="2014" name="Nat. Commun.">
        <title>Physiological and genomic features of highly alkaliphilic hydrogen-utilizing Betaproteobacteria from a continental serpentinizing site.</title>
        <authorList>
            <person name="Suzuki S."/>
            <person name="Kuenen J.G."/>
            <person name="Schipper K."/>
            <person name="van der Velde S."/>
            <person name="Ishii S."/>
            <person name="Wu A."/>
            <person name="Sorokin D.Y."/>
            <person name="Tenney A."/>
            <person name="Meng X.Y."/>
            <person name="Morrill P.L."/>
            <person name="Kamagata Y."/>
            <person name="Muyzer G."/>
            <person name="Nealson K.H."/>
        </authorList>
    </citation>
    <scope>NUCLEOTIDE SEQUENCE [LARGE SCALE GENOMIC DNA]</scope>
    <source>
        <strain evidence="10 11">A1</strain>
    </source>
</reference>
<dbReference type="RefSeq" id="WP_045530694.1">
    <property type="nucleotide sequence ID" value="NZ_AP014568.1"/>
</dbReference>
<dbReference type="AlphaFoldDB" id="A0A060NHQ1"/>
<keyword evidence="5 9" id="KW-0169">Cobalamin biosynthesis</keyword>
<dbReference type="HAMAP" id="MF_00024">
    <property type="entry name" value="CobD_CbiB"/>
    <property type="match status" value="1"/>
</dbReference>
<proteinExistence type="inferred from homology"/>
<feature type="transmembrane region" description="Helical" evidence="9">
    <location>
        <begin position="171"/>
        <end position="192"/>
    </location>
</feature>
<sequence length="329" mass="34849">MQDLAPAWIAILSPGVAIGVALLADRWLGEPPLRWHPVAAMGQALAWLGRWAAPPAHVGAEQRWGPWGRGALGWMVGAVVVAGGAALLAGLVAFVPLWLQAVLLGLLLKPLLAWRMLHQEVQQVETALAVSLQAGQAQLSRLVSREVSSLDEAAVRQAALSSLSENLNDSVVAPLFWFAVAGLPGAALYRWANTADAMWGYRGERNGRIWTWAGHWAARADDVLSWLPARLTGVLLLGWGSVRRVRALPQQARRTPSPNGGWPMGALALALNVRLCKPGVYALNEHAAAPTPSCTQRAIVLCSHTLWLAAGLLAAAAACVAALRQGAGA</sequence>
<evidence type="ECO:0000256" key="4">
    <source>
        <dbReference type="ARBA" id="ARBA00022475"/>
    </source>
</evidence>
<dbReference type="PANTHER" id="PTHR34308">
    <property type="entry name" value="COBALAMIN BIOSYNTHESIS PROTEIN CBIB"/>
    <property type="match status" value="1"/>
</dbReference>
<comment type="similarity">
    <text evidence="3 9">Belongs to the CobD/CbiB family.</text>
</comment>
<dbReference type="HOGENOM" id="CLU_054212_1_0_4"/>
<keyword evidence="8 9" id="KW-0472">Membrane</keyword>
<keyword evidence="7 9" id="KW-1133">Transmembrane helix</keyword>
<feature type="transmembrane region" description="Helical" evidence="9">
    <location>
        <begin position="305"/>
        <end position="323"/>
    </location>
</feature>
<dbReference type="NCBIfam" id="TIGR00380">
    <property type="entry name" value="cobal_cbiB"/>
    <property type="match status" value="1"/>
</dbReference>
<dbReference type="KEGG" id="cbaa:SRAA_0431"/>
<evidence type="ECO:0000256" key="7">
    <source>
        <dbReference type="ARBA" id="ARBA00022989"/>
    </source>
</evidence>
<evidence type="ECO:0000256" key="1">
    <source>
        <dbReference type="ARBA" id="ARBA00004651"/>
    </source>
</evidence>
<dbReference type="InterPro" id="IPR004485">
    <property type="entry name" value="Cobalamin_biosynth_CobD/CbiB"/>
</dbReference>
<evidence type="ECO:0000256" key="8">
    <source>
        <dbReference type="ARBA" id="ARBA00023136"/>
    </source>
</evidence>
<keyword evidence="4 9" id="KW-1003">Cell membrane</keyword>
<feature type="transmembrane region" description="Helical" evidence="9">
    <location>
        <begin position="6"/>
        <end position="24"/>
    </location>
</feature>
<dbReference type="GO" id="GO:0005886">
    <property type="term" value="C:plasma membrane"/>
    <property type="evidence" value="ECO:0007669"/>
    <property type="project" value="UniProtKB-SubCell"/>
</dbReference>
<name>A0A060NHQ1_9BURK</name>
<comment type="subcellular location">
    <subcellularLocation>
        <location evidence="1 9">Cell membrane</location>
        <topology evidence="1 9">Multi-pass membrane protein</topology>
    </subcellularLocation>
</comment>
<dbReference type="STRING" id="1458425.SRAA_0431"/>
<evidence type="ECO:0000313" key="11">
    <source>
        <dbReference type="Proteomes" id="UP000067461"/>
    </source>
</evidence>
<organism evidence="10 11">
    <name type="scientific">Serpentinimonas raichei</name>
    <dbReference type="NCBI Taxonomy" id="1458425"/>
    <lineage>
        <taxon>Bacteria</taxon>
        <taxon>Pseudomonadati</taxon>
        <taxon>Pseudomonadota</taxon>
        <taxon>Betaproteobacteria</taxon>
        <taxon>Burkholderiales</taxon>
        <taxon>Comamonadaceae</taxon>
        <taxon>Serpentinimonas</taxon>
    </lineage>
</organism>
<comment type="function">
    <text evidence="9">Converts cobyric acid to cobinamide by the addition of aminopropanol on the F carboxylic group.</text>
</comment>
<evidence type="ECO:0000256" key="3">
    <source>
        <dbReference type="ARBA" id="ARBA00006263"/>
    </source>
</evidence>
<evidence type="ECO:0000256" key="2">
    <source>
        <dbReference type="ARBA" id="ARBA00004953"/>
    </source>
</evidence>
<dbReference type="PANTHER" id="PTHR34308:SF1">
    <property type="entry name" value="COBALAMIN BIOSYNTHESIS PROTEIN CBIB"/>
    <property type="match status" value="1"/>
</dbReference>
<dbReference type="GO" id="GO:0009236">
    <property type="term" value="P:cobalamin biosynthetic process"/>
    <property type="evidence" value="ECO:0007669"/>
    <property type="project" value="UniProtKB-UniRule"/>
</dbReference>
<dbReference type="Proteomes" id="UP000067461">
    <property type="component" value="Chromosome"/>
</dbReference>
<comment type="caution">
    <text evidence="9">Lacks conserved residue(s) required for the propagation of feature annotation.</text>
</comment>
<gene>
    <name evidence="9" type="primary">cobD</name>
    <name evidence="10" type="ORF">SRAA_0431</name>
</gene>
<dbReference type="OrthoDB" id="9811967at2"/>
<comment type="pathway">
    <text evidence="2 9">Cofactor biosynthesis; adenosylcobalamin biosynthesis.</text>
</comment>